<evidence type="ECO:0000313" key="4">
    <source>
        <dbReference type="EMBL" id="KAJ6792391.1"/>
    </source>
</evidence>
<feature type="region of interest" description="Disordered" evidence="3">
    <location>
        <begin position="794"/>
        <end position="822"/>
    </location>
</feature>
<dbReference type="GO" id="GO:0034237">
    <property type="term" value="F:protein kinase A regulatory subunit binding"/>
    <property type="evidence" value="ECO:0007669"/>
    <property type="project" value="TreeGrafter"/>
</dbReference>
<dbReference type="GO" id="GO:0003779">
    <property type="term" value="F:actin binding"/>
    <property type="evidence" value="ECO:0007669"/>
    <property type="project" value="UniProtKB-UniRule"/>
</dbReference>
<dbReference type="GO" id="GO:0030036">
    <property type="term" value="P:actin cytoskeleton organization"/>
    <property type="evidence" value="ECO:0007669"/>
    <property type="project" value="UniProtKB-UniRule"/>
</dbReference>
<proteinExistence type="inferred from homology"/>
<reference evidence="4" key="1">
    <citation type="journal article" date="2023" name="GigaByte">
        <title>Genome assembly of the bearded iris, Iris pallida Lam.</title>
        <authorList>
            <person name="Bruccoleri R.E."/>
            <person name="Oakeley E.J."/>
            <person name="Faust A.M.E."/>
            <person name="Altorfer M."/>
            <person name="Dessus-Babus S."/>
            <person name="Burckhardt D."/>
            <person name="Oertli M."/>
            <person name="Naumann U."/>
            <person name="Petersen F."/>
            <person name="Wong J."/>
        </authorList>
    </citation>
    <scope>NUCLEOTIDE SEQUENCE</scope>
    <source>
        <strain evidence="4">GSM-AAB239-AS_SAM_17_03QT</strain>
    </source>
</reference>
<feature type="compositionally biased region" description="Polar residues" evidence="3">
    <location>
        <begin position="691"/>
        <end position="705"/>
    </location>
</feature>
<feature type="region of interest" description="Disordered" evidence="3">
    <location>
        <begin position="871"/>
        <end position="923"/>
    </location>
</feature>
<evidence type="ECO:0000256" key="2">
    <source>
        <dbReference type="RuleBase" id="RU367034"/>
    </source>
</evidence>
<comment type="similarity">
    <text evidence="1 2">Belongs to the SCAR/WAVE family.</text>
</comment>
<keyword evidence="5" id="KW-1185">Reference proteome</keyword>
<keyword evidence="2" id="KW-0009">Actin-binding</keyword>
<evidence type="ECO:0000256" key="1">
    <source>
        <dbReference type="ARBA" id="ARBA00006993"/>
    </source>
</evidence>
<feature type="compositionally biased region" description="Polar residues" evidence="3">
    <location>
        <begin position="880"/>
        <end position="899"/>
    </location>
</feature>
<dbReference type="Proteomes" id="UP001140949">
    <property type="component" value="Unassembled WGS sequence"/>
</dbReference>
<evidence type="ECO:0000256" key="3">
    <source>
        <dbReference type="SAM" id="MobiDB-lite"/>
    </source>
</evidence>
<comment type="function">
    <text evidence="2">Involved in regulation of actin and microtubule organization. Part of a WAVE complex that activates the Arp2/3 complex.</text>
</comment>
<dbReference type="AlphaFoldDB" id="A0AAX6DKX0"/>
<sequence>MPLVRFEVKNEYGLSDPELYRTKEEDPGPALDALAVAGLVGILRQLGDLAEFAADVFHDLHEQVTNTGLRGQKISSRIQRIESALPSLEKAVKNQRSHIHFAYIAGCDWRATIRTEQRQLICSDLPQYVLDSYEECFDPPRLHLLDKFDSAGAGACLRRYSDPSYFRRAIASSEPVKREKVKRKRKKKGSRLRRREIQEVFTPRESISTQFASPGTDHLRFSVENSYMSDMISNSEVERESALLDSETRVNFQVADTPSMVHNELEYIGSPPSASNINPSDDLVSVLHNDPVKDAHNVPVKDTTDDEPQDSMQQESVPSSCSVTWDEKTEIVKPTSPKMVNEALVDRVEDLESLPLNFVSSNLGCENAMVGNINQEYIEFQIETIPVSSTSGNHLDEVNSEKENYMDANTILESETDKDGECQTKQEPKSLSNFSNGDSKYEMSELKERTASSLYCNDAQSPAASCSSTTDYLCPGLSNLIVADGFDHGQSMCATDFIPECDSVGSECQTKQDLKSLSNFSNGDSKYEISELKESTASSLDCIDAQSPAASCSSAIDYLPPRLSNLTAVDGFDHDQSMCTTDFVTKHDSSVECDYSGSHIPNVSGVSGSEGLNADTLPESSNVNEQSELFEDTKAKIFKPEDPPAASLRVPSFSCWTNGAILGVAPSKPPDFGLLHGRSVANSEAPDMSRENMTNSQNSQESFQGPSHVPGFANAESQSNGCDQSISASISHLAHKFLANNLQRRISINHADVPTPSELMNGDFKKSQEIPLQNEHQELPNGFLHHVSRALDKEKVEVGSSGKSVSTSPNPGSSSPPMEHMKISFHPMNGLQTSKLNLEFSSGNLHESVRDLTFPSFRIIYGPSTCLLDSGSESDDDTFCRSSYSSQDILSPRSESNSDLWGEDERNGSQKHELSDDSRRISSPTTFISSSLEFEKMDGCSRYPVPESENLEDESGTVAFGSDPIRDLPDIDFLIFAKKQHKERCNSLSVVPIDSKPLSPNELPLPPRPPMEWRVVKPSSSLEYKSFAFDDVVNHLNALIPSSVTLKPKEEDALRASHNAEAVTHCIMKTQNLNGHKEHNHTFNGKEPDEKEELLHQIGSKAII</sequence>
<dbReference type="GO" id="GO:2000601">
    <property type="term" value="P:positive regulation of Arp2/3 complex-mediated actin nucleation"/>
    <property type="evidence" value="ECO:0007669"/>
    <property type="project" value="TreeGrafter"/>
</dbReference>
<dbReference type="GO" id="GO:0005856">
    <property type="term" value="C:cytoskeleton"/>
    <property type="evidence" value="ECO:0007669"/>
    <property type="project" value="UniProtKB-SubCell"/>
</dbReference>
<comment type="subcellular location">
    <subcellularLocation>
        <location evidence="2">Cytoplasm</location>
        <location evidence="2">Cytoskeleton</location>
    </subcellularLocation>
</comment>
<feature type="compositionally biased region" description="Basic and acidic residues" evidence="3">
    <location>
        <begin position="903"/>
        <end position="920"/>
    </location>
</feature>
<comment type="caution">
    <text evidence="4">The sequence shown here is derived from an EMBL/GenBank/DDBJ whole genome shotgun (WGS) entry which is preliminary data.</text>
</comment>
<reference evidence="4" key="2">
    <citation type="submission" date="2023-04" db="EMBL/GenBank/DDBJ databases">
        <authorList>
            <person name="Bruccoleri R.E."/>
            <person name="Oakeley E.J."/>
            <person name="Faust A.-M."/>
            <person name="Dessus-Babus S."/>
            <person name="Altorfer M."/>
            <person name="Burckhardt D."/>
            <person name="Oertli M."/>
            <person name="Naumann U."/>
            <person name="Petersen F."/>
            <person name="Wong J."/>
        </authorList>
    </citation>
    <scope>NUCLEOTIDE SEQUENCE</scope>
    <source>
        <strain evidence="4">GSM-AAB239-AS_SAM_17_03QT</strain>
        <tissue evidence="4">Leaf</tissue>
    </source>
</reference>
<feature type="region of interest" description="Disordered" evidence="3">
    <location>
        <begin position="685"/>
        <end position="723"/>
    </location>
</feature>
<dbReference type="PANTHER" id="PTHR12902">
    <property type="entry name" value="WASP-1"/>
    <property type="match status" value="1"/>
</dbReference>
<dbReference type="Gene3D" id="1.20.5.340">
    <property type="match status" value="1"/>
</dbReference>
<feature type="compositionally biased region" description="Low complexity" evidence="3">
    <location>
        <begin position="798"/>
        <end position="817"/>
    </location>
</feature>
<feature type="compositionally biased region" description="Polar residues" evidence="3">
    <location>
        <begin position="429"/>
        <end position="438"/>
    </location>
</feature>
<feature type="region of interest" description="Disordered" evidence="3">
    <location>
        <begin position="417"/>
        <end position="438"/>
    </location>
</feature>
<dbReference type="GO" id="GO:0071933">
    <property type="term" value="F:Arp2/3 complex binding"/>
    <property type="evidence" value="ECO:0007669"/>
    <property type="project" value="TreeGrafter"/>
</dbReference>
<feature type="region of interest" description="Disordered" evidence="3">
    <location>
        <begin position="293"/>
        <end position="325"/>
    </location>
</feature>
<keyword evidence="2" id="KW-0206">Cytoskeleton</keyword>
<feature type="compositionally biased region" description="Basic and acidic residues" evidence="3">
    <location>
        <begin position="417"/>
        <end position="428"/>
    </location>
</feature>
<name>A0AAX6DKX0_IRIPA</name>
<feature type="compositionally biased region" description="Polar residues" evidence="3">
    <location>
        <begin position="310"/>
        <end position="323"/>
    </location>
</feature>
<organism evidence="4 5">
    <name type="scientific">Iris pallida</name>
    <name type="common">Sweet iris</name>
    <dbReference type="NCBI Taxonomy" id="29817"/>
    <lineage>
        <taxon>Eukaryota</taxon>
        <taxon>Viridiplantae</taxon>
        <taxon>Streptophyta</taxon>
        <taxon>Embryophyta</taxon>
        <taxon>Tracheophyta</taxon>
        <taxon>Spermatophyta</taxon>
        <taxon>Magnoliopsida</taxon>
        <taxon>Liliopsida</taxon>
        <taxon>Asparagales</taxon>
        <taxon>Iridaceae</taxon>
        <taxon>Iridoideae</taxon>
        <taxon>Irideae</taxon>
        <taxon>Iris</taxon>
    </lineage>
</organism>
<dbReference type="InterPro" id="IPR028288">
    <property type="entry name" value="SCAR/WAVE_fam"/>
</dbReference>
<gene>
    <name evidence="4" type="ORF">M6B38_239285</name>
</gene>
<dbReference type="Gene3D" id="6.10.280.150">
    <property type="match status" value="1"/>
</dbReference>
<accession>A0AAX6DKX0</accession>
<dbReference type="PANTHER" id="PTHR12902:SF33">
    <property type="entry name" value="PROTEIN SCAR3"/>
    <property type="match status" value="1"/>
</dbReference>
<keyword evidence="2" id="KW-0963">Cytoplasm</keyword>
<evidence type="ECO:0000313" key="5">
    <source>
        <dbReference type="Proteomes" id="UP001140949"/>
    </source>
</evidence>
<protein>
    <recommendedName>
        <fullName evidence="2">Protein SCAR</fullName>
    </recommendedName>
    <alternativeName>
        <fullName evidence="2">Protein WAVE</fullName>
    </alternativeName>
</protein>
<dbReference type="EMBL" id="JANAVB010043618">
    <property type="protein sequence ID" value="KAJ6792391.1"/>
    <property type="molecule type" value="Genomic_DNA"/>
</dbReference>